<protein>
    <recommendedName>
        <fullName evidence="2">Endonuclease/exonuclease/phosphatase domain-containing protein</fullName>
    </recommendedName>
</protein>
<reference evidence="1" key="1">
    <citation type="submission" date="2018-10" db="EMBL/GenBank/DDBJ databases">
        <title>Hidden diversity of soil giant viruses.</title>
        <authorList>
            <person name="Schulz F."/>
            <person name="Alteio L."/>
            <person name="Goudeau D."/>
            <person name="Ryan E.M."/>
            <person name="Malmstrom R.R."/>
            <person name="Blanchard J."/>
            <person name="Woyke T."/>
        </authorList>
    </citation>
    <scope>NUCLEOTIDE SEQUENCE</scope>
    <source>
        <strain evidence="1">BAV1</strain>
    </source>
</reference>
<gene>
    <name evidence="1" type="ORF">Barrevirus1_13</name>
</gene>
<accession>A0A3G4ZS11</accession>
<dbReference type="EMBL" id="MK071998">
    <property type="protein sequence ID" value="AYV76791.1"/>
    <property type="molecule type" value="Genomic_DNA"/>
</dbReference>
<name>A0A3G4ZS11_9VIRU</name>
<proteinExistence type="predicted"/>
<organism evidence="1">
    <name type="scientific">Barrevirus sp</name>
    <dbReference type="NCBI Taxonomy" id="2487763"/>
    <lineage>
        <taxon>Viruses</taxon>
        <taxon>Varidnaviria</taxon>
        <taxon>Bamfordvirae</taxon>
        <taxon>Nucleocytoviricota</taxon>
        <taxon>Megaviricetes</taxon>
        <taxon>Imitervirales</taxon>
        <taxon>Mimiviridae</taxon>
        <taxon>Klosneuvirinae</taxon>
    </lineage>
</organism>
<dbReference type="Gene3D" id="3.60.10.10">
    <property type="entry name" value="Endonuclease/exonuclease/phosphatase"/>
    <property type="match status" value="1"/>
</dbReference>
<dbReference type="SUPFAM" id="SSF56219">
    <property type="entry name" value="DNase I-like"/>
    <property type="match status" value="1"/>
</dbReference>
<evidence type="ECO:0000313" key="1">
    <source>
        <dbReference type="EMBL" id="AYV76791.1"/>
    </source>
</evidence>
<sequence>MKFVVAAGLAIGVSGMAYSLLKKSDKSLVIGAFNMQYGPYKISRIDKDTTGLDPIKKEKILTFNKYCMSKVAEDAQLDQIQAGLKIFGNKDIDNDFYEMELINCLRWKQDKNGKFIVDVAETFKTFFDPVNHQLWTSAIIDTTEEVSNDIRSYGTDIMALVETSAGIKNALGQTIPHTDNLTKLIENLNKDQVLKQVDYRIASYAQFTNPASESFAQLDRGNAIIYNAVNINLINSFTIEISAEKRGKVTTRRYPVCLFGPGTEPTIMVCAAHITGYSYQDTKKGGNPDNITIGDRELENVLRILSQDFTETKDPKEITIDLNGHSYQLIDMNYSKVMKDMGVTKDLPIIVLGDFNQDFNKYTFEYPHEYRFPTFVPHEGTTVASRYGFQNGYTLAQKIYQTTDFNATIDGFLIKNIKNVSLLSKPFDQNNATSDHSAIYVKV</sequence>
<dbReference type="InterPro" id="IPR036691">
    <property type="entry name" value="Endo/exonu/phosph_ase_sf"/>
</dbReference>
<evidence type="ECO:0008006" key="2">
    <source>
        <dbReference type="Google" id="ProtNLM"/>
    </source>
</evidence>